<comment type="subcellular location">
    <subcellularLocation>
        <location evidence="1">Membrane</location>
        <topology evidence="1">Single-pass type I membrane protein</topology>
    </subcellularLocation>
</comment>
<dbReference type="CTD" id="8232167"/>
<dbReference type="eggNOG" id="KOG0914">
    <property type="taxonomic scope" value="Eukaryota"/>
</dbReference>
<dbReference type="InParanoid" id="E0VPM1"/>
<evidence type="ECO:0000256" key="2">
    <source>
        <dbReference type="ARBA" id="ARBA00022692"/>
    </source>
</evidence>
<organism>
    <name type="scientific">Pediculus humanus subsp. corporis</name>
    <name type="common">Body louse</name>
    <dbReference type="NCBI Taxonomy" id="121224"/>
    <lineage>
        <taxon>Eukaryota</taxon>
        <taxon>Metazoa</taxon>
        <taxon>Ecdysozoa</taxon>
        <taxon>Arthropoda</taxon>
        <taxon>Hexapoda</taxon>
        <taxon>Insecta</taxon>
        <taxon>Pterygota</taxon>
        <taxon>Neoptera</taxon>
        <taxon>Paraneoptera</taxon>
        <taxon>Psocodea</taxon>
        <taxon>Troctomorpha</taxon>
        <taxon>Phthiraptera</taxon>
        <taxon>Anoplura</taxon>
        <taxon>Pediculidae</taxon>
        <taxon>Pediculus</taxon>
    </lineage>
</organism>
<dbReference type="EMBL" id="DS235366">
    <property type="protein sequence ID" value="EEB15327.1"/>
    <property type="molecule type" value="Genomic_DNA"/>
</dbReference>
<dbReference type="HOGENOM" id="CLU_064868_1_0_1"/>
<evidence type="ECO:0000256" key="5">
    <source>
        <dbReference type="ARBA" id="ARBA00023136"/>
    </source>
</evidence>
<dbReference type="Pfam" id="PF00085">
    <property type="entry name" value="Thioredoxin"/>
    <property type="match status" value="1"/>
</dbReference>
<keyword evidence="10" id="KW-1185">Reference proteome</keyword>
<dbReference type="VEuPathDB" id="VectorBase:PHUM361780"/>
<evidence type="ECO:0000313" key="8">
    <source>
        <dbReference type="EMBL" id="EEB15327.1"/>
    </source>
</evidence>
<dbReference type="PANTHER" id="PTHR15853:SF0">
    <property type="entry name" value="THIOREDOXIN-RELATED TRANSMEMBRANE PROTEIN 2"/>
    <property type="match status" value="1"/>
</dbReference>
<dbReference type="PANTHER" id="PTHR15853">
    <property type="entry name" value="THIOREDOXIN-RELATED"/>
    <property type="match status" value="1"/>
</dbReference>
<dbReference type="CDD" id="cd02962">
    <property type="entry name" value="TMX2"/>
    <property type="match status" value="1"/>
</dbReference>
<dbReference type="KEGG" id="phu:Phum_PHUM361780"/>
<dbReference type="GeneID" id="8232167"/>
<dbReference type="OrthoDB" id="20229at2759"/>
<evidence type="ECO:0000259" key="7">
    <source>
        <dbReference type="Pfam" id="PF00085"/>
    </source>
</evidence>
<feature type="domain" description="Thioredoxin" evidence="7">
    <location>
        <begin position="140"/>
        <end position="233"/>
    </location>
</feature>
<dbReference type="InterPro" id="IPR037463">
    <property type="entry name" value="TMX2_thioredoxin_dom"/>
</dbReference>
<dbReference type="Gene3D" id="3.40.30.10">
    <property type="entry name" value="Glutaredoxin"/>
    <property type="match status" value="1"/>
</dbReference>
<dbReference type="EMBL" id="AAZO01004204">
    <property type="status" value="NOT_ANNOTATED_CDS"/>
    <property type="molecule type" value="Genomic_DNA"/>
</dbReference>
<keyword evidence="3" id="KW-0732">Signal</keyword>
<evidence type="ECO:0000313" key="10">
    <source>
        <dbReference type="Proteomes" id="UP000009046"/>
    </source>
</evidence>
<evidence type="ECO:0000256" key="3">
    <source>
        <dbReference type="ARBA" id="ARBA00022729"/>
    </source>
</evidence>
<keyword evidence="5 6" id="KW-0472">Membrane</keyword>
<feature type="transmembrane region" description="Helical" evidence="6">
    <location>
        <begin position="91"/>
        <end position="116"/>
    </location>
</feature>
<dbReference type="FunCoup" id="E0VPM1">
    <property type="interactions" value="739"/>
</dbReference>
<dbReference type="GO" id="GO:0015036">
    <property type="term" value="F:disulfide oxidoreductase activity"/>
    <property type="evidence" value="ECO:0007669"/>
    <property type="project" value="TreeGrafter"/>
</dbReference>
<reference evidence="8" key="1">
    <citation type="submission" date="2007-04" db="EMBL/GenBank/DDBJ databases">
        <title>Annotation of Pediculus humanus corporis strain USDA.</title>
        <authorList>
            <person name="Kirkness E."/>
            <person name="Hannick L."/>
            <person name="Hass B."/>
            <person name="Bruggner R."/>
            <person name="Lawson D."/>
            <person name="Bidwell S."/>
            <person name="Joardar V."/>
            <person name="Caler E."/>
            <person name="Walenz B."/>
            <person name="Inman J."/>
            <person name="Schobel S."/>
            <person name="Galinsky K."/>
            <person name="Amedeo P."/>
            <person name="Strausberg R."/>
        </authorList>
    </citation>
    <scope>NUCLEOTIDE SEQUENCE</scope>
    <source>
        <strain evidence="8">USDA</strain>
    </source>
</reference>
<reference evidence="8" key="2">
    <citation type="submission" date="2007-04" db="EMBL/GenBank/DDBJ databases">
        <title>The genome of the human body louse.</title>
        <authorList>
            <consortium name="The Human Body Louse Genome Consortium"/>
            <person name="Kirkness E."/>
            <person name="Walenz B."/>
            <person name="Hass B."/>
            <person name="Bruggner R."/>
            <person name="Strausberg R."/>
        </authorList>
    </citation>
    <scope>NUCLEOTIDE SEQUENCE</scope>
    <source>
        <strain evidence="8">USDA</strain>
    </source>
</reference>
<evidence type="ECO:0000313" key="9">
    <source>
        <dbReference type="EnsemblMetazoa" id="PHUM361780-PA"/>
    </source>
</evidence>
<evidence type="ECO:0000256" key="4">
    <source>
        <dbReference type="ARBA" id="ARBA00022989"/>
    </source>
</evidence>
<protein>
    <recommendedName>
        <fullName evidence="7">Thioredoxin domain-containing protein</fullName>
    </recommendedName>
</protein>
<evidence type="ECO:0000256" key="1">
    <source>
        <dbReference type="ARBA" id="ARBA00004479"/>
    </source>
</evidence>
<keyword evidence="4 6" id="KW-1133">Transmembrane helix</keyword>
<keyword evidence="2 6" id="KW-0812">Transmembrane</keyword>
<dbReference type="InterPro" id="IPR036249">
    <property type="entry name" value="Thioredoxin-like_sf"/>
</dbReference>
<dbReference type="RefSeq" id="XP_002428065.1">
    <property type="nucleotide sequence ID" value="XM_002428020.1"/>
</dbReference>
<dbReference type="OMA" id="VIMIRTR"/>
<dbReference type="EnsemblMetazoa" id="PHUM361780-RA">
    <property type="protein sequence ID" value="PHUM361780-PA"/>
    <property type="gene ID" value="PHUM361780"/>
</dbReference>
<dbReference type="SUPFAM" id="SSF52833">
    <property type="entry name" value="Thioredoxin-like"/>
    <property type="match status" value="1"/>
</dbReference>
<dbReference type="InterPro" id="IPR039101">
    <property type="entry name" value="TMX2"/>
</dbReference>
<dbReference type="AlphaFoldDB" id="E0VPM1"/>
<dbReference type="InterPro" id="IPR013766">
    <property type="entry name" value="Thioredoxin_domain"/>
</dbReference>
<dbReference type="GO" id="GO:0016020">
    <property type="term" value="C:membrane"/>
    <property type="evidence" value="ECO:0007669"/>
    <property type="project" value="UniProtKB-SubCell"/>
</dbReference>
<accession>E0VPM1</accession>
<name>E0VPM1_PEDHC</name>
<reference evidence="9" key="3">
    <citation type="submission" date="2021-02" db="UniProtKB">
        <authorList>
            <consortium name="EnsemblMetazoa"/>
        </authorList>
    </citation>
    <scope>IDENTIFICATION</scope>
    <source>
        <strain evidence="9">USDA</strain>
    </source>
</reference>
<feature type="transmembrane region" description="Helical" evidence="6">
    <location>
        <begin position="12"/>
        <end position="28"/>
    </location>
</feature>
<gene>
    <name evidence="9" type="primary">8232167</name>
    <name evidence="8" type="ORF">Phum_PHUM361780</name>
</gene>
<dbReference type="STRING" id="121224.E0VPM1"/>
<proteinExistence type="predicted"/>
<evidence type="ECO:0000256" key="6">
    <source>
        <dbReference type="SAM" id="Phobius"/>
    </source>
</evidence>
<dbReference type="Proteomes" id="UP000009046">
    <property type="component" value="Unassembled WGS sequence"/>
</dbReference>
<sequence>MSFTRDLRRITHPYYLFNIFLSFSYLLAKKLPYVCSYVFINSEKKCEFDSRESDILFFLIIVVMIRTRKTGSVTMLSYLSSSFIYTKVTNMILWFYADLRMGLLYTVLFVLVGIFFPEPTYSGPQNVTYFRGLQGLEEELERDKQVNWLVAFYTMWSPSCNNFAPIFSQLSGSYHSEYLRFGKVDVGRYPDAGKKYHVSDSPVSRQLPTLILFQNGKETIRRPTVNSSKTLQKFFFSEDNIRVTFDLNNLNEQSKLKSNQGKTLIIFKKNQ</sequence>